<name>A0A9P6XI72_RHIOR</name>
<feature type="chain" id="PRO_5040355275" evidence="1">
    <location>
        <begin position="20"/>
        <end position="113"/>
    </location>
</feature>
<accession>A0A9P6XI72</accession>
<protein>
    <submittedName>
        <fullName evidence="2">Uncharacterized protein</fullName>
    </submittedName>
</protein>
<comment type="caution">
    <text evidence="2">The sequence shown here is derived from an EMBL/GenBank/DDBJ whole genome shotgun (WGS) entry which is preliminary data.</text>
</comment>
<evidence type="ECO:0000313" key="2">
    <source>
        <dbReference type="EMBL" id="KAG1314309.1"/>
    </source>
</evidence>
<gene>
    <name evidence="2" type="ORF">G6F64_001572</name>
</gene>
<dbReference type="OrthoDB" id="2280944at2759"/>
<dbReference type="AlphaFoldDB" id="A0A9P6XI72"/>
<dbReference type="EMBL" id="JAANQT010000123">
    <property type="protein sequence ID" value="KAG1314309.1"/>
    <property type="molecule type" value="Genomic_DNA"/>
</dbReference>
<organism evidence="2 3">
    <name type="scientific">Rhizopus oryzae</name>
    <name type="common">Mucormycosis agent</name>
    <name type="synonym">Rhizopus arrhizus var. delemar</name>
    <dbReference type="NCBI Taxonomy" id="64495"/>
    <lineage>
        <taxon>Eukaryota</taxon>
        <taxon>Fungi</taxon>
        <taxon>Fungi incertae sedis</taxon>
        <taxon>Mucoromycota</taxon>
        <taxon>Mucoromycotina</taxon>
        <taxon>Mucoromycetes</taxon>
        <taxon>Mucorales</taxon>
        <taxon>Mucorineae</taxon>
        <taxon>Rhizopodaceae</taxon>
        <taxon>Rhizopus</taxon>
    </lineage>
</organism>
<evidence type="ECO:0000313" key="3">
    <source>
        <dbReference type="Proteomes" id="UP000716291"/>
    </source>
</evidence>
<keyword evidence="1" id="KW-0732">Signal</keyword>
<reference evidence="2" key="1">
    <citation type="journal article" date="2020" name="Microb. Genom.">
        <title>Genetic diversity of clinical and environmental Mucorales isolates obtained from an investigation of mucormycosis cases among solid organ transplant recipients.</title>
        <authorList>
            <person name="Nguyen M.H."/>
            <person name="Kaul D."/>
            <person name="Muto C."/>
            <person name="Cheng S.J."/>
            <person name="Richter R.A."/>
            <person name="Bruno V.M."/>
            <person name="Liu G."/>
            <person name="Beyhan S."/>
            <person name="Sundermann A.J."/>
            <person name="Mounaud S."/>
            <person name="Pasculle A.W."/>
            <person name="Nierman W.C."/>
            <person name="Driscoll E."/>
            <person name="Cumbie R."/>
            <person name="Clancy C.J."/>
            <person name="Dupont C.L."/>
        </authorList>
    </citation>
    <scope>NUCLEOTIDE SEQUENCE</scope>
    <source>
        <strain evidence="2">GL11</strain>
    </source>
</reference>
<proteinExistence type="predicted"/>
<evidence type="ECO:0000256" key="1">
    <source>
        <dbReference type="SAM" id="SignalP"/>
    </source>
</evidence>
<feature type="signal peptide" evidence="1">
    <location>
        <begin position="1"/>
        <end position="19"/>
    </location>
</feature>
<dbReference type="Proteomes" id="UP000716291">
    <property type="component" value="Unassembled WGS sequence"/>
</dbReference>
<sequence length="113" mass="11694">MKFTYFTALITLIAYFTLASPIAKVQPTELVSGNNTLANQSLSSSEPLIADKVTSTVVPTTTSGTAVYTAVASITIIGQEGMVHAQSSDASSSTTAYSLALLLITTTATCLLI</sequence>
<keyword evidence="3" id="KW-1185">Reference proteome</keyword>